<evidence type="ECO:0000256" key="4">
    <source>
        <dbReference type="ARBA" id="ARBA00023163"/>
    </source>
</evidence>
<comment type="subcellular location">
    <subcellularLocation>
        <location evidence="1">Nucleus</location>
    </subcellularLocation>
</comment>
<dbReference type="GO" id="GO:0005634">
    <property type="term" value="C:nucleus"/>
    <property type="evidence" value="ECO:0007669"/>
    <property type="project" value="UniProtKB-SubCell"/>
</dbReference>
<feature type="compositionally biased region" description="Basic and acidic residues" evidence="6">
    <location>
        <begin position="60"/>
        <end position="74"/>
    </location>
</feature>
<accession>A0A559MD67</accession>
<sequence>MSVRKTWSLILGRKSAILQRENDLLRERLSTVSGANDPRLQESGISTSPSDAVVSHSPTSRHESQEQSEQRQEDNTLQVTPLHAPIPLGASLSDTLPRSLGGVNLEPKEIDDIFALYFLYYAKHLPFLDPQATPNSFYDQSPLLFWAIISAGTRRYIGNPTLIGSIAEPVLKLGWSSMHIGGAVIPNIQGLLILSTWPFPTNSTSKDNTFTLSGMSINLALQIGLHVPLQGQDYSRTRVDLSNENIARRVQLWSYCVVVHQKAACALGYPITLPLDLFQRKLELSGHLSLTPRSLNLEIRLASIVGRMNSVLFEYNFDDLQNKPQAAPSMMLDVFEAQLSELDRESSEFSDLEALYLQIARLQLRIYYLRCPEDEMFSLNLTKIYTTAIQVIEMTGRLDNEINLASFCPHQIYRMSALAASVLLRILKTRISTYIRDQQAGKVSYFQEIALLRKMSVHNNDMPGRMAGIFAQLWTSQKAFKPKGDGIASPEVRIQSRLSMSLLHDTMWWWREEYGDQPYTRSLKKEQQANIPESSAPSNSLPAESYLENPNAENNVLENVNSNNPQTSDQNLINQTATNDFFAVDDTMPFLWDPIDPGFESMIELFPDSWPL</sequence>
<keyword evidence="4" id="KW-0804">Transcription</keyword>
<name>A0A559MD67_9HELO</name>
<keyword evidence="2" id="KW-0805">Transcription regulation</keyword>
<evidence type="ECO:0000313" key="8">
    <source>
        <dbReference type="EMBL" id="TVY90871.1"/>
    </source>
</evidence>
<comment type="caution">
    <text evidence="8">The sequence shown here is derived from an EMBL/GenBank/DDBJ whole genome shotgun (WGS) entry which is preliminary data.</text>
</comment>
<dbReference type="PANTHER" id="PTHR31845:SF21">
    <property type="entry name" value="REGULATORY PROTEIN LEU3"/>
    <property type="match status" value="1"/>
</dbReference>
<keyword evidence="9" id="KW-1185">Reference proteome</keyword>
<feature type="region of interest" description="Disordered" evidence="6">
    <location>
        <begin position="523"/>
        <end position="547"/>
    </location>
</feature>
<feature type="compositionally biased region" description="Polar residues" evidence="6">
    <location>
        <begin position="528"/>
        <end position="542"/>
    </location>
</feature>
<evidence type="ECO:0000256" key="6">
    <source>
        <dbReference type="SAM" id="MobiDB-lite"/>
    </source>
</evidence>
<evidence type="ECO:0000256" key="5">
    <source>
        <dbReference type="ARBA" id="ARBA00023242"/>
    </source>
</evidence>
<proteinExistence type="predicted"/>
<feature type="region of interest" description="Disordered" evidence="6">
    <location>
        <begin position="35"/>
        <end position="76"/>
    </location>
</feature>
<protein>
    <submittedName>
        <fullName evidence="8">Regulatory protein</fullName>
    </submittedName>
</protein>
<gene>
    <name evidence="8" type="primary">LEU3_2</name>
    <name evidence="8" type="ORF">LAWI1_G004000</name>
</gene>
<organism evidence="8 9">
    <name type="scientific">Lachnellula willkommii</name>
    <dbReference type="NCBI Taxonomy" id="215461"/>
    <lineage>
        <taxon>Eukaryota</taxon>
        <taxon>Fungi</taxon>
        <taxon>Dikarya</taxon>
        <taxon>Ascomycota</taxon>
        <taxon>Pezizomycotina</taxon>
        <taxon>Leotiomycetes</taxon>
        <taxon>Helotiales</taxon>
        <taxon>Lachnaceae</taxon>
        <taxon>Lachnellula</taxon>
    </lineage>
</organism>
<keyword evidence="3" id="KW-0238">DNA-binding</keyword>
<evidence type="ECO:0000256" key="1">
    <source>
        <dbReference type="ARBA" id="ARBA00004123"/>
    </source>
</evidence>
<evidence type="ECO:0000256" key="3">
    <source>
        <dbReference type="ARBA" id="ARBA00023125"/>
    </source>
</evidence>
<dbReference type="Proteomes" id="UP000315522">
    <property type="component" value="Unassembled WGS sequence"/>
</dbReference>
<dbReference type="PANTHER" id="PTHR31845">
    <property type="entry name" value="FINGER DOMAIN PROTEIN, PUTATIVE-RELATED"/>
    <property type="match status" value="1"/>
</dbReference>
<dbReference type="GO" id="GO:0000976">
    <property type="term" value="F:transcription cis-regulatory region binding"/>
    <property type="evidence" value="ECO:0007669"/>
    <property type="project" value="TreeGrafter"/>
</dbReference>
<dbReference type="AlphaFoldDB" id="A0A559MD67"/>
<dbReference type="InterPro" id="IPR051089">
    <property type="entry name" value="prtT"/>
</dbReference>
<dbReference type="CDD" id="cd12148">
    <property type="entry name" value="fungal_TF_MHR"/>
    <property type="match status" value="1"/>
</dbReference>
<evidence type="ECO:0000256" key="2">
    <source>
        <dbReference type="ARBA" id="ARBA00023015"/>
    </source>
</evidence>
<reference evidence="8 9" key="1">
    <citation type="submission" date="2018-05" db="EMBL/GenBank/DDBJ databases">
        <title>Genome sequencing and assembly of the regulated plant pathogen Lachnellula willkommii and related sister species for the development of diagnostic species identification markers.</title>
        <authorList>
            <person name="Giroux E."/>
            <person name="Bilodeau G."/>
        </authorList>
    </citation>
    <scope>NUCLEOTIDE SEQUENCE [LARGE SCALE GENOMIC DNA]</scope>
    <source>
        <strain evidence="8 9">CBS 172.35</strain>
    </source>
</reference>
<keyword evidence="5" id="KW-0539">Nucleus</keyword>
<dbReference type="GO" id="GO:0000981">
    <property type="term" value="F:DNA-binding transcription factor activity, RNA polymerase II-specific"/>
    <property type="evidence" value="ECO:0007669"/>
    <property type="project" value="TreeGrafter"/>
</dbReference>
<dbReference type="EMBL" id="QGML01000718">
    <property type="protein sequence ID" value="TVY90871.1"/>
    <property type="molecule type" value="Genomic_DNA"/>
</dbReference>
<evidence type="ECO:0000259" key="7">
    <source>
        <dbReference type="Pfam" id="PF04082"/>
    </source>
</evidence>
<evidence type="ECO:0000313" key="9">
    <source>
        <dbReference type="Proteomes" id="UP000315522"/>
    </source>
</evidence>
<feature type="domain" description="Xylanolytic transcriptional activator regulatory" evidence="7">
    <location>
        <begin position="116"/>
        <end position="279"/>
    </location>
</feature>
<dbReference type="GO" id="GO:0006351">
    <property type="term" value="P:DNA-templated transcription"/>
    <property type="evidence" value="ECO:0007669"/>
    <property type="project" value="InterPro"/>
</dbReference>
<dbReference type="GO" id="GO:0008270">
    <property type="term" value="F:zinc ion binding"/>
    <property type="evidence" value="ECO:0007669"/>
    <property type="project" value="InterPro"/>
</dbReference>
<dbReference type="InterPro" id="IPR007219">
    <property type="entry name" value="XnlR_reg_dom"/>
</dbReference>
<dbReference type="Pfam" id="PF04082">
    <property type="entry name" value="Fungal_trans"/>
    <property type="match status" value="1"/>
</dbReference>